<organism evidence="1 2">
    <name type="scientific">Lasius niger</name>
    <name type="common">Black garden ant</name>
    <dbReference type="NCBI Taxonomy" id="67767"/>
    <lineage>
        <taxon>Eukaryota</taxon>
        <taxon>Metazoa</taxon>
        <taxon>Ecdysozoa</taxon>
        <taxon>Arthropoda</taxon>
        <taxon>Hexapoda</taxon>
        <taxon>Insecta</taxon>
        <taxon>Pterygota</taxon>
        <taxon>Neoptera</taxon>
        <taxon>Endopterygota</taxon>
        <taxon>Hymenoptera</taxon>
        <taxon>Apocrita</taxon>
        <taxon>Aculeata</taxon>
        <taxon>Formicoidea</taxon>
        <taxon>Formicidae</taxon>
        <taxon>Formicinae</taxon>
        <taxon>Lasius</taxon>
        <taxon>Lasius</taxon>
    </lineage>
</organism>
<comment type="caution">
    <text evidence="1">The sequence shown here is derived from an EMBL/GenBank/DDBJ whole genome shotgun (WGS) entry which is preliminary data.</text>
</comment>
<protein>
    <submittedName>
        <fullName evidence="1">Cytochrome p450 2g1-like protein</fullName>
    </submittedName>
</protein>
<proteinExistence type="predicted"/>
<reference evidence="1 2" key="1">
    <citation type="submission" date="2015-04" db="EMBL/GenBank/DDBJ databases">
        <title>Lasius niger genome sequencing.</title>
        <authorList>
            <person name="Konorov E.A."/>
            <person name="Nikitin M.A."/>
            <person name="Kirill M.V."/>
            <person name="Chang P."/>
        </authorList>
    </citation>
    <scope>NUCLEOTIDE SEQUENCE [LARGE SCALE GENOMIC DNA]</scope>
    <source>
        <tissue evidence="1">Whole</tissue>
    </source>
</reference>
<dbReference type="PaxDb" id="67767-A0A0J7JXL8"/>
<dbReference type="EMBL" id="LBMM01022622">
    <property type="protein sequence ID" value="KMQ82857.1"/>
    <property type="molecule type" value="Genomic_DNA"/>
</dbReference>
<accession>A0A0J7JXL8</accession>
<name>A0A0J7JXL8_LASNI</name>
<gene>
    <name evidence="1" type="ORF">RF55_21649</name>
</gene>
<feature type="non-terminal residue" evidence="1">
    <location>
        <position position="1"/>
    </location>
</feature>
<sequence length="99" mass="10617">DVNAAEGDLVGVTVQLFNDPLHILTRAAPGGGKLEDGPLPLGFVCVIEETGHLMGLCQVRDRHGRLLTISIPIQIIVTICVKKKAKRQVATFSVCSKPM</sequence>
<dbReference type="AlphaFoldDB" id="A0A0J7JXL8"/>
<dbReference type="Proteomes" id="UP000036403">
    <property type="component" value="Unassembled WGS sequence"/>
</dbReference>
<evidence type="ECO:0000313" key="2">
    <source>
        <dbReference type="Proteomes" id="UP000036403"/>
    </source>
</evidence>
<keyword evidence="2" id="KW-1185">Reference proteome</keyword>
<evidence type="ECO:0000313" key="1">
    <source>
        <dbReference type="EMBL" id="KMQ82857.1"/>
    </source>
</evidence>